<geneLocation type="plasmid" evidence="5 6">
    <name>unnamed6</name>
</geneLocation>
<dbReference type="SUPFAM" id="SSF46689">
    <property type="entry name" value="Homeodomain-like"/>
    <property type="match status" value="1"/>
</dbReference>
<dbReference type="PANTHER" id="PTHR30055">
    <property type="entry name" value="HTH-TYPE TRANSCRIPTIONAL REGULATOR RUTR"/>
    <property type="match status" value="1"/>
</dbReference>
<dbReference type="EMBL" id="CP040760">
    <property type="protein sequence ID" value="QDA35829.1"/>
    <property type="molecule type" value="Genomic_DNA"/>
</dbReference>
<keyword evidence="1" id="KW-0805">Transcription regulation</keyword>
<dbReference type="GO" id="GO:0003700">
    <property type="term" value="F:DNA-binding transcription factor activity"/>
    <property type="evidence" value="ECO:0007669"/>
    <property type="project" value="TreeGrafter"/>
</dbReference>
<dbReference type="InterPro" id="IPR001647">
    <property type="entry name" value="HTH_TetR"/>
</dbReference>
<gene>
    <name evidence="5" type="ORF">E4191_16855</name>
</gene>
<keyword evidence="3" id="KW-0804">Transcription</keyword>
<dbReference type="PANTHER" id="PTHR30055:SF234">
    <property type="entry name" value="HTH-TYPE TRANSCRIPTIONAL REGULATOR BETI"/>
    <property type="match status" value="1"/>
</dbReference>
<dbReference type="InterPro" id="IPR009057">
    <property type="entry name" value="Homeodomain-like_sf"/>
</dbReference>
<accession>A0A4Y5SR54</accession>
<proteinExistence type="predicted"/>
<dbReference type="Pfam" id="PF00440">
    <property type="entry name" value="TetR_N"/>
    <property type="match status" value="1"/>
</dbReference>
<dbReference type="KEGG" id="plia:E4191_16855"/>
<keyword evidence="2" id="KW-0238">DNA-binding</keyword>
<name>A0A4Y5SR54_9RHOB</name>
<feature type="domain" description="HTH tetR-type" evidence="4">
    <location>
        <begin position="20"/>
        <end position="58"/>
    </location>
</feature>
<evidence type="ECO:0000313" key="6">
    <source>
        <dbReference type="Proteomes" id="UP000296374"/>
    </source>
</evidence>
<dbReference type="Proteomes" id="UP000296374">
    <property type="component" value="Plasmid unnamed6"/>
</dbReference>
<dbReference type="GO" id="GO:0000976">
    <property type="term" value="F:transcription cis-regulatory region binding"/>
    <property type="evidence" value="ECO:0007669"/>
    <property type="project" value="TreeGrafter"/>
</dbReference>
<sequence>MTATLRERRRLQTIREIQLAALRLCLSVGYANVTTDLIAAEAGISPRTFFNYYPNKQAAILGETPELGCVCIRWPRLLDGSLTTDLARLVGSILGQMHLDRDVVCMVEEICHDTPELSALIDNSMNTIALIIGQLLEQRLGPERRSEAMLVAQLTTGALSRSIRVWAADEAMTLKDISQMVEHMLAHVGDLLR</sequence>
<dbReference type="AlphaFoldDB" id="A0A4Y5SR54"/>
<organism evidence="5 6">
    <name type="scientific">Paracoccus liaowanqingii</name>
    <dbReference type="NCBI Taxonomy" id="2560053"/>
    <lineage>
        <taxon>Bacteria</taxon>
        <taxon>Pseudomonadati</taxon>
        <taxon>Pseudomonadota</taxon>
        <taxon>Alphaproteobacteria</taxon>
        <taxon>Rhodobacterales</taxon>
        <taxon>Paracoccaceae</taxon>
        <taxon>Paracoccus</taxon>
    </lineage>
</organism>
<reference evidence="6" key="1">
    <citation type="submission" date="2019-05" db="EMBL/GenBank/DDBJ databases">
        <title>Tamlana fucoidanivorans sp. nov., isolated from the surface of algae collected from Fujian province in China.</title>
        <authorList>
            <person name="Li J."/>
        </authorList>
    </citation>
    <scope>NUCLEOTIDE SEQUENCE [LARGE SCALE GENOMIC DNA]</scope>
    <source>
        <strain evidence="6">2251</strain>
        <plasmid evidence="6">unnamed6</plasmid>
    </source>
</reference>
<dbReference type="RefSeq" id="WP_139615647.1">
    <property type="nucleotide sequence ID" value="NZ_CP040760.1"/>
</dbReference>
<evidence type="ECO:0000256" key="2">
    <source>
        <dbReference type="ARBA" id="ARBA00023125"/>
    </source>
</evidence>
<evidence type="ECO:0000256" key="1">
    <source>
        <dbReference type="ARBA" id="ARBA00023015"/>
    </source>
</evidence>
<keyword evidence="5" id="KW-0614">Plasmid</keyword>
<dbReference type="InterPro" id="IPR050109">
    <property type="entry name" value="HTH-type_TetR-like_transc_reg"/>
</dbReference>
<evidence type="ECO:0000313" key="5">
    <source>
        <dbReference type="EMBL" id="QDA35829.1"/>
    </source>
</evidence>
<evidence type="ECO:0000256" key="3">
    <source>
        <dbReference type="ARBA" id="ARBA00023163"/>
    </source>
</evidence>
<dbReference type="Gene3D" id="1.10.357.10">
    <property type="entry name" value="Tetracycline Repressor, domain 2"/>
    <property type="match status" value="1"/>
</dbReference>
<protein>
    <submittedName>
        <fullName evidence="5">TetR family transcriptional regulator</fullName>
    </submittedName>
</protein>
<evidence type="ECO:0000259" key="4">
    <source>
        <dbReference type="Pfam" id="PF00440"/>
    </source>
</evidence>